<keyword evidence="3" id="KW-1185">Reference proteome</keyword>
<dbReference type="InterPro" id="IPR000182">
    <property type="entry name" value="GNAT_dom"/>
</dbReference>
<accession>A0A1H9NJS7</accession>
<sequence length="277" mass="29644">MTTTVPTGLAEMTEVGAYAAWSGSSSPDHREAMGISSLRRGAALGTTLAGFPSFMVNRVGTGEPLGTDDITAFIGFFREQGVPQAAFMVAPPLRPDDWQTICKEHDLTAGPTFVKLGAEVKSALDAADGLAGLDNGLHVGRVGPEHAREYAEVMINTFGLAKPGMLEVAEACVGAPGWEQYAVWQSDRIIAVGSVWFNGDCADMFGGATLPDHRQRGAQSALITARLRAARAAGCRWAVAETGAEAPGEHNPSLHNLQRQGFQTMYERTTWLWEPER</sequence>
<dbReference type="PROSITE" id="PS51186">
    <property type="entry name" value="GNAT"/>
    <property type="match status" value="1"/>
</dbReference>
<organism evidence="2 3">
    <name type="scientific">Lentzea xinjiangensis</name>
    <dbReference type="NCBI Taxonomy" id="402600"/>
    <lineage>
        <taxon>Bacteria</taxon>
        <taxon>Bacillati</taxon>
        <taxon>Actinomycetota</taxon>
        <taxon>Actinomycetes</taxon>
        <taxon>Pseudonocardiales</taxon>
        <taxon>Pseudonocardiaceae</taxon>
        <taxon>Lentzea</taxon>
    </lineage>
</organism>
<name>A0A1H9NJS7_9PSEU</name>
<dbReference type="Gene3D" id="3.40.630.30">
    <property type="match status" value="1"/>
</dbReference>
<reference evidence="3" key="1">
    <citation type="submission" date="2016-10" db="EMBL/GenBank/DDBJ databases">
        <authorList>
            <person name="Varghese N."/>
            <person name="Submissions S."/>
        </authorList>
    </citation>
    <scope>NUCLEOTIDE SEQUENCE [LARGE SCALE GENOMIC DNA]</scope>
    <source>
        <strain evidence="3">CGMCC 4.3525</strain>
    </source>
</reference>
<dbReference type="STRING" id="402600.SAMN05216188_110238"/>
<dbReference type="SUPFAM" id="SSF55729">
    <property type="entry name" value="Acyl-CoA N-acyltransferases (Nat)"/>
    <property type="match status" value="1"/>
</dbReference>
<dbReference type="Pfam" id="PF00583">
    <property type="entry name" value="Acetyltransf_1"/>
    <property type="match status" value="1"/>
</dbReference>
<evidence type="ECO:0000313" key="3">
    <source>
        <dbReference type="Proteomes" id="UP000199352"/>
    </source>
</evidence>
<dbReference type="InterPro" id="IPR016181">
    <property type="entry name" value="Acyl_CoA_acyltransferase"/>
</dbReference>
<protein>
    <recommendedName>
        <fullName evidence="1">N-acetyltransferase domain-containing protein</fullName>
    </recommendedName>
</protein>
<dbReference type="OrthoDB" id="4942342at2"/>
<feature type="domain" description="N-acetyltransferase" evidence="1">
    <location>
        <begin position="137"/>
        <end position="277"/>
    </location>
</feature>
<evidence type="ECO:0000313" key="2">
    <source>
        <dbReference type="EMBL" id="SER35915.1"/>
    </source>
</evidence>
<gene>
    <name evidence="2" type="ORF">SAMN05216188_110238</name>
</gene>
<proteinExistence type="predicted"/>
<dbReference type="EMBL" id="FOFR01000010">
    <property type="protein sequence ID" value="SER35915.1"/>
    <property type="molecule type" value="Genomic_DNA"/>
</dbReference>
<evidence type="ECO:0000259" key="1">
    <source>
        <dbReference type="PROSITE" id="PS51186"/>
    </source>
</evidence>
<dbReference type="AlphaFoldDB" id="A0A1H9NJS7"/>
<dbReference type="Proteomes" id="UP000199352">
    <property type="component" value="Unassembled WGS sequence"/>
</dbReference>
<dbReference type="GO" id="GO:0016747">
    <property type="term" value="F:acyltransferase activity, transferring groups other than amino-acyl groups"/>
    <property type="evidence" value="ECO:0007669"/>
    <property type="project" value="InterPro"/>
</dbReference>